<dbReference type="OrthoDB" id="5952844at2"/>
<keyword evidence="2" id="KW-1185">Reference proteome</keyword>
<gene>
    <name evidence="1" type="ORF">SAMN05421786_101243</name>
</gene>
<organism evidence="1 2">
    <name type="scientific">Chryseobacterium ureilyticum</name>
    <dbReference type="NCBI Taxonomy" id="373668"/>
    <lineage>
        <taxon>Bacteria</taxon>
        <taxon>Pseudomonadati</taxon>
        <taxon>Bacteroidota</taxon>
        <taxon>Flavobacteriia</taxon>
        <taxon>Flavobacteriales</taxon>
        <taxon>Weeksellaceae</taxon>
        <taxon>Chryseobacterium group</taxon>
        <taxon>Chryseobacterium</taxon>
    </lineage>
</organism>
<dbReference type="STRING" id="373668.SAMN05421786_101243"/>
<evidence type="ECO:0000313" key="1">
    <source>
        <dbReference type="EMBL" id="SIS56624.1"/>
    </source>
</evidence>
<reference evidence="2" key="1">
    <citation type="submission" date="2017-01" db="EMBL/GenBank/DDBJ databases">
        <authorList>
            <person name="Varghese N."/>
            <person name="Submissions S."/>
        </authorList>
    </citation>
    <scope>NUCLEOTIDE SEQUENCE [LARGE SCALE GENOMIC DNA]</scope>
    <source>
        <strain evidence="2">DSM 18017</strain>
    </source>
</reference>
<dbReference type="AlphaFoldDB" id="A0A1N7K599"/>
<proteinExistence type="predicted"/>
<dbReference type="RefSeq" id="WP_076550763.1">
    <property type="nucleotide sequence ID" value="NZ_FTOL01000001.1"/>
</dbReference>
<evidence type="ECO:0000313" key="2">
    <source>
        <dbReference type="Proteomes" id="UP000186744"/>
    </source>
</evidence>
<protein>
    <submittedName>
        <fullName evidence="1">Uncharacterized protein</fullName>
    </submittedName>
</protein>
<sequence>MALDNLISVSFSKSDLETIDKAIQDIQTVLTGKTINLTPDQRQQYGRIAEQNKLFVNKAKSYMEQYAQHVPGFLDKAEFDRDYIAREQIEQRLQLLDSLTEQLSDTKVLLDHDNYHNSISFYRNIRFLSEENVPGTNVVYEDMKQFFITAQQPQTAPPPATNNDTPQS</sequence>
<name>A0A1N7K599_9FLAO</name>
<accession>A0A1N7K599</accession>
<dbReference type="Proteomes" id="UP000186744">
    <property type="component" value="Unassembled WGS sequence"/>
</dbReference>
<dbReference type="EMBL" id="FTOL01000001">
    <property type="protein sequence ID" value="SIS56624.1"/>
    <property type="molecule type" value="Genomic_DNA"/>
</dbReference>